<protein>
    <submittedName>
        <fullName evidence="1">Uncharacterized protein</fullName>
    </submittedName>
</protein>
<proteinExistence type="predicted"/>
<dbReference type="Proteomes" id="UP000054047">
    <property type="component" value="Unassembled WGS sequence"/>
</dbReference>
<accession>A0A0C2CIU6</accession>
<name>A0A0C2CIU6_9BILA</name>
<dbReference type="AlphaFoldDB" id="A0A0C2CIU6"/>
<reference evidence="1 2" key="1">
    <citation type="submission" date="2013-12" db="EMBL/GenBank/DDBJ databases">
        <title>Draft genome of the parsitic nematode Ancylostoma duodenale.</title>
        <authorList>
            <person name="Mitreva M."/>
        </authorList>
    </citation>
    <scope>NUCLEOTIDE SEQUENCE [LARGE SCALE GENOMIC DNA]</scope>
    <source>
        <strain evidence="1 2">Zhejiang</strain>
    </source>
</reference>
<evidence type="ECO:0000313" key="2">
    <source>
        <dbReference type="Proteomes" id="UP000054047"/>
    </source>
</evidence>
<keyword evidence="2" id="KW-1185">Reference proteome</keyword>
<evidence type="ECO:0000313" key="1">
    <source>
        <dbReference type="EMBL" id="KIH56338.1"/>
    </source>
</evidence>
<gene>
    <name evidence="1" type="ORF">ANCDUO_13480</name>
</gene>
<sequence>MGTLNYSRISERWLTSMELSTVVQRTPKNELISFLKSTLSVAQC</sequence>
<organism evidence="1 2">
    <name type="scientific">Ancylostoma duodenale</name>
    <dbReference type="NCBI Taxonomy" id="51022"/>
    <lineage>
        <taxon>Eukaryota</taxon>
        <taxon>Metazoa</taxon>
        <taxon>Ecdysozoa</taxon>
        <taxon>Nematoda</taxon>
        <taxon>Chromadorea</taxon>
        <taxon>Rhabditida</taxon>
        <taxon>Rhabditina</taxon>
        <taxon>Rhabditomorpha</taxon>
        <taxon>Strongyloidea</taxon>
        <taxon>Ancylostomatidae</taxon>
        <taxon>Ancylostomatinae</taxon>
        <taxon>Ancylostoma</taxon>
    </lineage>
</organism>
<dbReference type="EMBL" id="KN735895">
    <property type="protein sequence ID" value="KIH56338.1"/>
    <property type="molecule type" value="Genomic_DNA"/>
</dbReference>
<feature type="non-terminal residue" evidence="1">
    <location>
        <position position="44"/>
    </location>
</feature>